<reference evidence="1" key="1">
    <citation type="submission" date="2020-08" db="EMBL/GenBank/DDBJ databases">
        <title>Multicomponent nature underlies the extraordinary mechanical properties of spider dragline silk.</title>
        <authorList>
            <person name="Kono N."/>
            <person name="Nakamura H."/>
            <person name="Mori M."/>
            <person name="Yoshida Y."/>
            <person name="Ohtoshi R."/>
            <person name="Malay A.D."/>
            <person name="Moran D.A.P."/>
            <person name="Tomita M."/>
            <person name="Numata K."/>
            <person name="Arakawa K."/>
        </authorList>
    </citation>
    <scope>NUCLEOTIDE SEQUENCE</scope>
</reference>
<sequence length="127" mass="14282">MPLPFPHCADVIYAEYFEECPCGKNLTTGTPSRNQRVSAAIAPEDAINSPKHRFPRGLMVGCLWVGYVEDGASVNRGTRTLIRITKKKVAKEKDRKLIQFSISKLKTLRLTTIRFRHLSGFDVFSLG</sequence>
<evidence type="ECO:0000313" key="2">
    <source>
        <dbReference type="Proteomes" id="UP000887013"/>
    </source>
</evidence>
<protein>
    <submittedName>
        <fullName evidence="1">Uncharacterized protein</fullName>
    </submittedName>
</protein>
<gene>
    <name evidence="1" type="ORF">NPIL_519521</name>
</gene>
<name>A0A8X6PLY8_NEPPI</name>
<keyword evidence="2" id="KW-1185">Reference proteome</keyword>
<comment type="caution">
    <text evidence="1">The sequence shown here is derived from an EMBL/GenBank/DDBJ whole genome shotgun (WGS) entry which is preliminary data.</text>
</comment>
<evidence type="ECO:0000313" key="1">
    <source>
        <dbReference type="EMBL" id="GFT78229.1"/>
    </source>
</evidence>
<dbReference type="Proteomes" id="UP000887013">
    <property type="component" value="Unassembled WGS sequence"/>
</dbReference>
<dbReference type="EMBL" id="BMAW01071481">
    <property type="protein sequence ID" value="GFT78229.1"/>
    <property type="molecule type" value="Genomic_DNA"/>
</dbReference>
<dbReference type="AlphaFoldDB" id="A0A8X6PLY8"/>
<proteinExistence type="predicted"/>
<accession>A0A8X6PLY8</accession>
<organism evidence="1 2">
    <name type="scientific">Nephila pilipes</name>
    <name type="common">Giant wood spider</name>
    <name type="synonym">Nephila maculata</name>
    <dbReference type="NCBI Taxonomy" id="299642"/>
    <lineage>
        <taxon>Eukaryota</taxon>
        <taxon>Metazoa</taxon>
        <taxon>Ecdysozoa</taxon>
        <taxon>Arthropoda</taxon>
        <taxon>Chelicerata</taxon>
        <taxon>Arachnida</taxon>
        <taxon>Araneae</taxon>
        <taxon>Araneomorphae</taxon>
        <taxon>Entelegynae</taxon>
        <taxon>Araneoidea</taxon>
        <taxon>Nephilidae</taxon>
        <taxon>Nephila</taxon>
    </lineage>
</organism>